<dbReference type="Proteomes" id="UP000689195">
    <property type="component" value="Unassembled WGS sequence"/>
</dbReference>
<evidence type="ECO:0000313" key="1">
    <source>
        <dbReference type="EMBL" id="CAD8211433.1"/>
    </source>
</evidence>
<protein>
    <submittedName>
        <fullName evidence="1">Uncharacterized protein</fullName>
    </submittedName>
</protein>
<sequence length="38" mass="4475">MLLLKKSMKNYGSATSIQFKSQIFPQSYLYKLLLFDTK</sequence>
<dbReference type="EMBL" id="CAJJDO010000163">
    <property type="protein sequence ID" value="CAD8211433.1"/>
    <property type="molecule type" value="Genomic_DNA"/>
</dbReference>
<reference evidence="1" key="1">
    <citation type="submission" date="2021-01" db="EMBL/GenBank/DDBJ databases">
        <authorList>
            <consortium name="Genoscope - CEA"/>
            <person name="William W."/>
        </authorList>
    </citation>
    <scope>NUCLEOTIDE SEQUENCE</scope>
</reference>
<keyword evidence="2" id="KW-1185">Reference proteome</keyword>
<name>A0A8S1YDH3_9CILI</name>
<evidence type="ECO:0000313" key="2">
    <source>
        <dbReference type="Proteomes" id="UP000689195"/>
    </source>
</evidence>
<proteinExistence type="predicted"/>
<accession>A0A8S1YDH3</accession>
<comment type="caution">
    <text evidence="1">The sequence shown here is derived from an EMBL/GenBank/DDBJ whole genome shotgun (WGS) entry which is preliminary data.</text>
</comment>
<gene>
    <name evidence="1" type="ORF">PPENT_87.1.T1630081</name>
</gene>
<organism evidence="1 2">
    <name type="scientific">Paramecium pentaurelia</name>
    <dbReference type="NCBI Taxonomy" id="43138"/>
    <lineage>
        <taxon>Eukaryota</taxon>
        <taxon>Sar</taxon>
        <taxon>Alveolata</taxon>
        <taxon>Ciliophora</taxon>
        <taxon>Intramacronucleata</taxon>
        <taxon>Oligohymenophorea</taxon>
        <taxon>Peniculida</taxon>
        <taxon>Parameciidae</taxon>
        <taxon>Paramecium</taxon>
    </lineage>
</organism>
<dbReference type="AlphaFoldDB" id="A0A8S1YDH3"/>